<reference evidence="1" key="1">
    <citation type="journal article" date="2015" name="Nature">
        <title>Complex archaea that bridge the gap between prokaryotes and eukaryotes.</title>
        <authorList>
            <person name="Spang A."/>
            <person name="Saw J.H."/>
            <person name="Jorgensen S.L."/>
            <person name="Zaremba-Niedzwiedzka K."/>
            <person name="Martijn J."/>
            <person name="Lind A.E."/>
            <person name="van Eijk R."/>
            <person name="Schleper C."/>
            <person name="Guy L."/>
            <person name="Ettema T.J."/>
        </authorList>
    </citation>
    <scope>NUCLEOTIDE SEQUENCE</scope>
</reference>
<comment type="caution">
    <text evidence="1">The sequence shown here is derived from an EMBL/GenBank/DDBJ whole genome shotgun (WGS) entry which is preliminary data.</text>
</comment>
<accession>A0A0F9W5Y4</accession>
<sequence length="141" mass="16448">MKEIEAVKLLSSSKLFDEKWYKECYPDVAMAGMPPVLHYLKYGWLMRRDPSQDFSSEKYIQSNKDVMNINPLLHYLTVGEKEGRKKYASLVKVGSSKGIKNTYNTLNSVADNVAIQLEKTQSSLEYYFQRCQELEFEKLDR</sequence>
<gene>
    <name evidence="1" type="ORF">LCGC14_0056350</name>
</gene>
<organism evidence="1">
    <name type="scientific">marine sediment metagenome</name>
    <dbReference type="NCBI Taxonomy" id="412755"/>
    <lineage>
        <taxon>unclassified sequences</taxon>
        <taxon>metagenomes</taxon>
        <taxon>ecological metagenomes</taxon>
    </lineage>
</organism>
<dbReference type="AlphaFoldDB" id="A0A0F9W5Y4"/>
<dbReference type="EMBL" id="LAZR01000012">
    <property type="protein sequence ID" value="KKO07678.1"/>
    <property type="molecule type" value="Genomic_DNA"/>
</dbReference>
<name>A0A0F9W5Y4_9ZZZZ</name>
<protein>
    <submittedName>
        <fullName evidence="1">Uncharacterized protein</fullName>
    </submittedName>
</protein>
<evidence type="ECO:0000313" key="1">
    <source>
        <dbReference type="EMBL" id="KKO07678.1"/>
    </source>
</evidence>
<proteinExistence type="predicted"/>